<dbReference type="GO" id="GO:0005524">
    <property type="term" value="F:ATP binding"/>
    <property type="evidence" value="ECO:0007669"/>
    <property type="project" value="UniProtKB-KW"/>
</dbReference>
<dbReference type="InterPro" id="IPR023214">
    <property type="entry name" value="HAD_sf"/>
</dbReference>
<name>A0A1D2VK73_9ASCO</name>
<organism evidence="22 23">
    <name type="scientific">Ascoidea rubescens DSM 1968</name>
    <dbReference type="NCBI Taxonomy" id="1344418"/>
    <lineage>
        <taxon>Eukaryota</taxon>
        <taxon>Fungi</taxon>
        <taxon>Dikarya</taxon>
        <taxon>Ascomycota</taxon>
        <taxon>Saccharomycotina</taxon>
        <taxon>Saccharomycetes</taxon>
        <taxon>Ascoideaceae</taxon>
        <taxon>Ascoidea</taxon>
    </lineage>
</organism>
<dbReference type="STRING" id="1344418.A0A1D2VK73"/>
<evidence type="ECO:0000256" key="1">
    <source>
        <dbReference type="ARBA" id="ARBA00004128"/>
    </source>
</evidence>
<protein>
    <recommendedName>
        <fullName evidence="18">Calcium-transporting ATPase 2</fullName>
        <ecNumber evidence="2">7.2.2.10</ecNumber>
    </recommendedName>
</protein>
<dbReference type="Pfam" id="PF00690">
    <property type="entry name" value="Cation_ATPase_N"/>
    <property type="match status" value="1"/>
</dbReference>
<feature type="transmembrane region" description="Helical" evidence="20">
    <location>
        <begin position="1070"/>
        <end position="1090"/>
    </location>
</feature>
<dbReference type="Gene3D" id="3.40.1110.10">
    <property type="entry name" value="Calcium-transporting ATPase, cytoplasmic domain N"/>
    <property type="match status" value="1"/>
</dbReference>
<dbReference type="SFLD" id="SFLDG00002">
    <property type="entry name" value="C1.7:_P-type_atpase_like"/>
    <property type="match status" value="1"/>
</dbReference>
<keyword evidence="15 20" id="KW-0472">Membrane</keyword>
<dbReference type="InterPro" id="IPR036412">
    <property type="entry name" value="HAD-like_sf"/>
</dbReference>
<keyword evidence="6 20" id="KW-0812">Transmembrane</keyword>
<dbReference type="SFLD" id="SFLDS00003">
    <property type="entry name" value="Haloacid_Dehalogenase"/>
    <property type="match status" value="1"/>
</dbReference>
<dbReference type="InterPro" id="IPR001757">
    <property type="entry name" value="P_typ_ATPase"/>
</dbReference>
<evidence type="ECO:0000256" key="16">
    <source>
        <dbReference type="ARBA" id="ARBA00048694"/>
    </source>
</evidence>
<dbReference type="Pfam" id="PF00689">
    <property type="entry name" value="Cation_ATPase_C"/>
    <property type="match status" value="1"/>
</dbReference>
<feature type="transmembrane region" description="Helical" evidence="20">
    <location>
        <begin position="349"/>
        <end position="367"/>
    </location>
</feature>
<dbReference type="InParanoid" id="A0A1D2VK73"/>
<evidence type="ECO:0000259" key="21">
    <source>
        <dbReference type="SMART" id="SM00831"/>
    </source>
</evidence>
<dbReference type="Gene3D" id="2.70.150.10">
    <property type="entry name" value="Calcium-transporting ATPase, cytoplasmic transduction domain A"/>
    <property type="match status" value="1"/>
</dbReference>
<dbReference type="RefSeq" id="XP_020048311.1">
    <property type="nucleotide sequence ID" value="XM_020191187.1"/>
</dbReference>
<dbReference type="InterPro" id="IPR006068">
    <property type="entry name" value="ATPase_P-typ_cation-transptr_C"/>
</dbReference>
<evidence type="ECO:0000256" key="15">
    <source>
        <dbReference type="ARBA" id="ARBA00023136"/>
    </source>
</evidence>
<dbReference type="PRINTS" id="PR00119">
    <property type="entry name" value="CATATPASE"/>
</dbReference>
<dbReference type="PRINTS" id="PR00121">
    <property type="entry name" value="NAKATPASE"/>
</dbReference>
<dbReference type="InterPro" id="IPR008250">
    <property type="entry name" value="ATPase_P-typ_transduc_dom_A_sf"/>
</dbReference>
<feature type="transmembrane region" description="Helical" evidence="20">
    <location>
        <begin position="1129"/>
        <end position="1150"/>
    </location>
</feature>
<evidence type="ECO:0000256" key="10">
    <source>
        <dbReference type="ARBA" id="ARBA00022840"/>
    </source>
</evidence>
<dbReference type="FunFam" id="3.40.50.1000:FF:000018">
    <property type="entry name" value="Calcium-transporting ATPase"/>
    <property type="match status" value="1"/>
</dbReference>
<evidence type="ECO:0000313" key="23">
    <source>
        <dbReference type="Proteomes" id="UP000095038"/>
    </source>
</evidence>
<proteinExistence type="predicted"/>
<evidence type="ECO:0000256" key="11">
    <source>
        <dbReference type="ARBA" id="ARBA00022842"/>
    </source>
</evidence>
<dbReference type="PROSITE" id="PS00154">
    <property type="entry name" value="ATPASE_E1_E2"/>
    <property type="match status" value="1"/>
</dbReference>
<dbReference type="SUPFAM" id="SSF81665">
    <property type="entry name" value="Calcium ATPase, transmembrane domain M"/>
    <property type="match status" value="1"/>
</dbReference>
<evidence type="ECO:0000256" key="8">
    <source>
        <dbReference type="ARBA" id="ARBA00022741"/>
    </source>
</evidence>
<dbReference type="GeneID" id="30964823"/>
<dbReference type="NCBIfam" id="TIGR01494">
    <property type="entry name" value="ATPase_P-type"/>
    <property type="match status" value="3"/>
</dbReference>
<evidence type="ECO:0000256" key="12">
    <source>
        <dbReference type="ARBA" id="ARBA00022967"/>
    </source>
</evidence>
<feature type="transmembrane region" description="Helical" evidence="20">
    <location>
        <begin position="165"/>
        <end position="186"/>
    </location>
</feature>
<keyword evidence="11" id="KW-0460">Magnesium</keyword>
<feature type="transmembrane region" description="Helical" evidence="20">
    <location>
        <begin position="128"/>
        <end position="145"/>
    </location>
</feature>
<evidence type="ECO:0000256" key="20">
    <source>
        <dbReference type="SAM" id="Phobius"/>
    </source>
</evidence>
<keyword evidence="13 20" id="KW-1133">Transmembrane helix</keyword>
<keyword evidence="14" id="KW-0406">Ion transport</keyword>
<evidence type="ECO:0000256" key="9">
    <source>
        <dbReference type="ARBA" id="ARBA00022837"/>
    </source>
</evidence>
<dbReference type="InterPro" id="IPR023299">
    <property type="entry name" value="ATPase_P-typ_cyto_dom_N"/>
</dbReference>
<comment type="function">
    <text evidence="17">This magnesium-dependent enzyme catalyzes the hydrolysis of ATP coupled with the transport of calcium. Transports the calcium to the vacuole and participates in the control of the cytosolic free calcium.</text>
</comment>
<dbReference type="FunFam" id="2.70.150.10:FF:000028">
    <property type="entry name" value="Calcium-transporting ATPase"/>
    <property type="match status" value="1"/>
</dbReference>
<evidence type="ECO:0000256" key="17">
    <source>
        <dbReference type="ARBA" id="ARBA00059328"/>
    </source>
</evidence>
<dbReference type="InterPro" id="IPR059000">
    <property type="entry name" value="ATPase_P-type_domA"/>
</dbReference>
<evidence type="ECO:0000256" key="18">
    <source>
        <dbReference type="ARBA" id="ARBA00067965"/>
    </source>
</evidence>
<dbReference type="GO" id="GO:0016887">
    <property type="term" value="F:ATP hydrolysis activity"/>
    <property type="evidence" value="ECO:0007669"/>
    <property type="project" value="InterPro"/>
</dbReference>
<dbReference type="SUPFAM" id="SSF81653">
    <property type="entry name" value="Calcium ATPase, transduction domain A"/>
    <property type="match status" value="1"/>
</dbReference>
<feature type="transmembrane region" description="Helical" evidence="20">
    <location>
        <begin position="910"/>
        <end position="927"/>
    </location>
</feature>
<keyword evidence="3" id="KW-0813">Transport</keyword>
<keyword evidence="5" id="KW-0109">Calcium transport</keyword>
<dbReference type="PANTHER" id="PTHR24093">
    <property type="entry name" value="CATION TRANSPORTING ATPASE"/>
    <property type="match status" value="1"/>
</dbReference>
<dbReference type="PANTHER" id="PTHR24093:SF369">
    <property type="entry name" value="CALCIUM-TRANSPORTING ATPASE"/>
    <property type="match status" value="1"/>
</dbReference>
<dbReference type="GO" id="GO:0046872">
    <property type="term" value="F:metal ion binding"/>
    <property type="evidence" value="ECO:0007669"/>
    <property type="project" value="UniProtKB-KW"/>
</dbReference>
<dbReference type="InterPro" id="IPR018303">
    <property type="entry name" value="ATPase_P-typ_P_site"/>
</dbReference>
<dbReference type="OrthoDB" id="3352408at2759"/>
<keyword evidence="23" id="KW-1185">Reference proteome</keyword>
<evidence type="ECO:0000256" key="6">
    <source>
        <dbReference type="ARBA" id="ARBA00022692"/>
    </source>
</evidence>
<dbReference type="FunFam" id="1.20.1110.10:FF:000002">
    <property type="entry name" value="Calcium-transporting ATPase"/>
    <property type="match status" value="1"/>
</dbReference>
<evidence type="ECO:0000256" key="14">
    <source>
        <dbReference type="ARBA" id="ARBA00023065"/>
    </source>
</evidence>
<evidence type="ECO:0000313" key="22">
    <source>
        <dbReference type="EMBL" id="ODV62004.1"/>
    </source>
</evidence>
<evidence type="ECO:0000256" key="3">
    <source>
        <dbReference type="ARBA" id="ARBA00022448"/>
    </source>
</evidence>
<dbReference type="SUPFAM" id="SSF81660">
    <property type="entry name" value="Metal cation-transporting ATPase, ATP-binding domain N"/>
    <property type="match status" value="1"/>
</dbReference>
<dbReference type="Gene3D" id="1.20.1110.10">
    <property type="entry name" value="Calcium-transporting ATPase, transmembrane domain"/>
    <property type="match status" value="1"/>
</dbReference>
<evidence type="ECO:0000256" key="5">
    <source>
        <dbReference type="ARBA" id="ARBA00022568"/>
    </source>
</evidence>
<evidence type="ECO:0000256" key="4">
    <source>
        <dbReference type="ARBA" id="ARBA00022554"/>
    </source>
</evidence>
<dbReference type="Pfam" id="PF00122">
    <property type="entry name" value="E1-E2_ATPase"/>
    <property type="match status" value="1"/>
</dbReference>
<accession>A0A1D2VK73</accession>
<comment type="catalytic activity">
    <reaction evidence="16">
        <text>Ca(2+)(in) + ATP + H2O = Ca(2+)(out) + ADP + phosphate + H(+)</text>
        <dbReference type="Rhea" id="RHEA:18105"/>
        <dbReference type="ChEBI" id="CHEBI:15377"/>
        <dbReference type="ChEBI" id="CHEBI:15378"/>
        <dbReference type="ChEBI" id="CHEBI:29108"/>
        <dbReference type="ChEBI" id="CHEBI:30616"/>
        <dbReference type="ChEBI" id="CHEBI:43474"/>
        <dbReference type="ChEBI" id="CHEBI:456216"/>
        <dbReference type="EC" id="7.2.2.10"/>
    </reaction>
</comment>
<comment type="subcellular location">
    <subcellularLocation>
        <location evidence="1">Vacuole membrane</location>
        <topology evidence="1">Multi-pass membrane protein</topology>
    </subcellularLocation>
</comment>
<dbReference type="Pfam" id="PF13246">
    <property type="entry name" value="Cation_ATPase"/>
    <property type="match status" value="1"/>
</dbReference>
<dbReference type="Proteomes" id="UP000095038">
    <property type="component" value="Unassembled WGS sequence"/>
</dbReference>
<evidence type="ECO:0000256" key="7">
    <source>
        <dbReference type="ARBA" id="ARBA00022723"/>
    </source>
</evidence>
<dbReference type="Gene3D" id="3.40.50.1000">
    <property type="entry name" value="HAD superfamily/HAD-like"/>
    <property type="match status" value="1"/>
</dbReference>
<feature type="region of interest" description="Disordered" evidence="19">
    <location>
        <begin position="1211"/>
        <end position="1255"/>
    </location>
</feature>
<dbReference type="GO" id="GO:0005774">
    <property type="term" value="C:vacuolar membrane"/>
    <property type="evidence" value="ECO:0007669"/>
    <property type="project" value="UniProtKB-SubCell"/>
</dbReference>
<dbReference type="SMART" id="SM00831">
    <property type="entry name" value="Cation_ATPase_N"/>
    <property type="match status" value="1"/>
</dbReference>
<evidence type="ECO:0000256" key="13">
    <source>
        <dbReference type="ARBA" id="ARBA00022989"/>
    </source>
</evidence>
<dbReference type="InterPro" id="IPR004014">
    <property type="entry name" value="ATPase_P-typ_cation-transptr_N"/>
</dbReference>
<keyword evidence="12" id="KW-1278">Translocase</keyword>
<dbReference type="AlphaFoldDB" id="A0A1D2VK73"/>
<keyword evidence="8" id="KW-0547">Nucleotide-binding</keyword>
<dbReference type="EMBL" id="KV454478">
    <property type="protein sequence ID" value="ODV62004.1"/>
    <property type="molecule type" value="Genomic_DNA"/>
</dbReference>
<gene>
    <name evidence="22" type="ORF">ASCRUDRAFT_56650</name>
</gene>
<dbReference type="SUPFAM" id="SSF56784">
    <property type="entry name" value="HAD-like"/>
    <property type="match status" value="1"/>
</dbReference>
<reference evidence="23" key="1">
    <citation type="submission" date="2016-05" db="EMBL/GenBank/DDBJ databases">
        <title>Comparative genomics of biotechnologically important yeasts.</title>
        <authorList>
            <consortium name="DOE Joint Genome Institute"/>
            <person name="Riley R."/>
            <person name="Haridas S."/>
            <person name="Wolfe K.H."/>
            <person name="Lopes M.R."/>
            <person name="Hittinger C.T."/>
            <person name="Goker M."/>
            <person name="Salamov A."/>
            <person name="Wisecaver J."/>
            <person name="Long T.M."/>
            <person name="Aerts A.L."/>
            <person name="Barry K."/>
            <person name="Choi C."/>
            <person name="Clum A."/>
            <person name="Coughlan A.Y."/>
            <person name="Deshpande S."/>
            <person name="Douglass A.P."/>
            <person name="Hanson S.J."/>
            <person name="Klenk H.-P."/>
            <person name="Labutti K."/>
            <person name="Lapidus A."/>
            <person name="Lindquist E."/>
            <person name="Lipzen A."/>
            <person name="Meier-Kolthoff J.P."/>
            <person name="Ohm R.A."/>
            <person name="Otillar R.P."/>
            <person name="Pangilinan J."/>
            <person name="Peng Y."/>
            <person name="Rokas A."/>
            <person name="Rosa C.A."/>
            <person name="Scheuner C."/>
            <person name="Sibirny A.A."/>
            <person name="Slot J.C."/>
            <person name="Stielow J.B."/>
            <person name="Sun H."/>
            <person name="Kurtzman C.P."/>
            <person name="Blackwell M."/>
            <person name="Grigoriev I.V."/>
            <person name="Jeffries T.W."/>
        </authorList>
    </citation>
    <scope>NUCLEOTIDE SEQUENCE [LARGE SCALE GENOMIC DNA]</scope>
    <source>
        <strain evidence="23">DSM 1968</strain>
    </source>
</reference>
<feature type="transmembrane region" description="Helical" evidence="20">
    <location>
        <begin position="1102"/>
        <end position="1123"/>
    </location>
</feature>
<evidence type="ECO:0000256" key="19">
    <source>
        <dbReference type="SAM" id="MobiDB-lite"/>
    </source>
</evidence>
<sequence>MLNATSADKKHDAVFAVTAAAADNDLEAGISTHPTLNDHYPYLVQSLSSCHDPKSILHFKSLINNDSKDLNLFFENLKTDPQDGLPIDQYSNPSLLKSRTKIYGKNKIPVTPPKSFFRLCLIALKDKIMIILTVAAIVSLALGLYETFGEKAELDANGKEIPRVAWVEGVAILVAVAIVVLVGAANDFQKEKQFAKLNAKKEDREIVVIRNANEICISIYDLLVGDLIKLETGDIVPADAVLVKGSFEVDESNITGETDTIKKFPIDFTLQSYDDNYKGTNLDINHDNDIYDPFLISGTRILSGLGQGIVTSVGPNSINGKAMMSLKVEPDPTSLTVRLDSLATGINKFAIIAGSILFIVLLIKFGTELTKGGRYYDYTGSEKGTKVLDSFITAVALIVVAVPEGLPLAVTVALAFATTRMAKDGNLVRILKACETMGGATAVCSDKTGTLTTNKMRVVRAILGSLEFNNTGTNHSLTDDLLDQKFKNSKKLSPVNETAFDIKEKLSDSIKEKVLTNIALNSSAFENMEEQEAVVAKKVEKKKWYSFSLFSPDFFGEGPRKRTEHEKFIGSKTETALMFMAQDILDMCGEKNLDALRKHTNLLHIKRIVEVIPFESSRKWAGVVTENNNGLFTFYIKGASEIVFGKCGTYLNNDNQRNVIDEEKKTLIFDKIEFYAKNALRTLVLAHKNYSSWPPKGDIFNEFIHSTNSAPLPKITIANQDVVKTHLSDYQESLTLDSLVGIQDPLREGVADAVKLCENAGVTVRMVTGDNIITARSIALGCGILTPSQLSNPSACMEGPTFRNLSHAERRKVIPELKVLARSSPEDKKILVENLKAMREVVAVTGDGTNDAPALRLADVGFSMGVSGTEVAREASDIVLMTDDFSAIVKAIKWGRCVSISIKKFIQFQLTVNITAVVLTFVSAVVSDEGESVLTAVQLLWVNLIMDTLAALALATDKPDDDILESKPDGRKAPLIAVSTWKMILGQSCTQLIVTFILHFVAPKIFYGNRELTNHEHGQMASMTFNAFVWLQYWKLFVTRKLNEADGIKKVRDRITMRNLNFFQHLFRNYYFIVISILIATIQIMIMFVGGTAFSITRQTGAQWGTAVISGMVSIPAGTLIRICPDEWAMFIFPSTVFKWSVYVLSFDFLRKSKKSPRSKNSTDSDSFIDSETDTANSKDGVKGNEKKTPFRYFSKGIKGSFISNQSTIFNKEDQEEENQKNYSQRNGHLALPDNQGGSGQKESRNEISSVTLAN</sequence>
<feature type="transmembrane region" description="Helical" evidence="20">
    <location>
        <begin position="975"/>
        <end position="1002"/>
    </location>
</feature>
<keyword evidence="4" id="KW-0926">Vacuole</keyword>
<dbReference type="GO" id="GO:0005388">
    <property type="term" value="F:P-type calcium transporter activity"/>
    <property type="evidence" value="ECO:0007669"/>
    <property type="project" value="UniProtKB-EC"/>
</dbReference>
<dbReference type="FunCoup" id="A0A1D2VK73">
    <property type="interactions" value="442"/>
</dbReference>
<feature type="region of interest" description="Disordered" evidence="19">
    <location>
        <begin position="1154"/>
        <end position="1184"/>
    </location>
</feature>
<keyword evidence="7" id="KW-0479">Metal-binding</keyword>
<feature type="transmembrane region" description="Helical" evidence="20">
    <location>
        <begin position="391"/>
        <end position="417"/>
    </location>
</feature>
<dbReference type="GO" id="GO:0006874">
    <property type="term" value="P:intracellular calcium ion homeostasis"/>
    <property type="evidence" value="ECO:0007669"/>
    <property type="project" value="UniProtKB-ARBA"/>
</dbReference>
<dbReference type="EC" id="7.2.2.10" evidence="2"/>
<feature type="transmembrane region" description="Helical" evidence="20">
    <location>
        <begin position="933"/>
        <end position="954"/>
    </location>
</feature>
<evidence type="ECO:0000256" key="2">
    <source>
        <dbReference type="ARBA" id="ARBA00012790"/>
    </source>
</evidence>
<dbReference type="SFLD" id="SFLDF00027">
    <property type="entry name" value="p-type_atpase"/>
    <property type="match status" value="1"/>
</dbReference>
<dbReference type="InterPro" id="IPR044492">
    <property type="entry name" value="P_typ_ATPase_HD_dom"/>
</dbReference>
<dbReference type="InterPro" id="IPR023298">
    <property type="entry name" value="ATPase_P-typ_TM_dom_sf"/>
</dbReference>
<keyword evidence="9" id="KW-0106">Calcium</keyword>
<feature type="domain" description="Cation-transporting P-type ATPase N-terminal" evidence="21">
    <location>
        <begin position="64"/>
        <end position="144"/>
    </location>
</feature>
<dbReference type="GO" id="GO:0005886">
    <property type="term" value="C:plasma membrane"/>
    <property type="evidence" value="ECO:0007669"/>
    <property type="project" value="TreeGrafter"/>
</dbReference>
<keyword evidence="10" id="KW-0067">ATP-binding</keyword>